<feature type="transmembrane region" description="Helical" evidence="14">
    <location>
        <begin position="194"/>
        <end position="222"/>
    </location>
</feature>
<evidence type="ECO:0000256" key="13">
    <source>
        <dbReference type="RuleBase" id="RU004450"/>
    </source>
</evidence>
<comment type="function">
    <text evidence="1">Mitochondrial membrane ATP synthase (F(1)F(0) ATP synthase or Complex V) produces ATP from ADP in the presence of a proton gradient across the membrane which is generated by electron transport complexes of the respiratory chain. F-type ATPases consist of two structural domains, F(1) - containing the extramembraneous catalytic core and F(0) - containing the membrane proton channel, linked together by a central stalk and a peripheral stalk. During catalysis, ATP synthesis in the catalytic domain of F(1) is coupled via a rotary mechanism of the central stalk subunits to proton translocation. Key component of the proton channel; it may play a direct role in the translocation of protons across the membrane.</text>
</comment>
<feature type="transmembrane region" description="Helical" evidence="14">
    <location>
        <begin position="43"/>
        <end position="59"/>
    </location>
</feature>
<comment type="subcellular location">
    <subcellularLocation>
        <location evidence="2">Membrane</location>
        <topology evidence="2">Multi-pass membrane protein</topology>
    </subcellularLocation>
    <subcellularLocation>
        <location evidence="13">Mitochondrion inner membrane</location>
        <topology evidence="13">Multi-pass membrane protein</topology>
    </subcellularLocation>
</comment>
<geneLocation type="mitochondrion" evidence="15"/>
<dbReference type="AlphaFoldDB" id="A0A7T4WNX9"/>
<dbReference type="SUPFAM" id="SSF81336">
    <property type="entry name" value="F1F0 ATP synthase subunit A"/>
    <property type="match status" value="1"/>
</dbReference>
<feature type="transmembrane region" description="Helical" evidence="14">
    <location>
        <begin position="161"/>
        <end position="182"/>
    </location>
</feature>
<evidence type="ECO:0000256" key="2">
    <source>
        <dbReference type="ARBA" id="ARBA00004141"/>
    </source>
</evidence>
<evidence type="ECO:0000256" key="7">
    <source>
        <dbReference type="ARBA" id="ARBA00022692"/>
    </source>
</evidence>
<dbReference type="GO" id="GO:0046933">
    <property type="term" value="F:proton-transporting ATP synthase activity, rotational mechanism"/>
    <property type="evidence" value="ECO:0007669"/>
    <property type="project" value="TreeGrafter"/>
</dbReference>
<feature type="transmembrane region" description="Helical" evidence="14">
    <location>
        <begin position="71"/>
        <end position="92"/>
    </location>
</feature>
<proteinExistence type="inferred from homology"/>
<dbReference type="Pfam" id="PF00119">
    <property type="entry name" value="ATP-synt_A"/>
    <property type="match status" value="1"/>
</dbReference>
<evidence type="ECO:0000256" key="10">
    <source>
        <dbReference type="ARBA" id="ARBA00023065"/>
    </source>
</evidence>
<dbReference type="PANTHER" id="PTHR11410">
    <property type="entry name" value="ATP SYNTHASE SUBUNIT A"/>
    <property type="match status" value="1"/>
</dbReference>
<dbReference type="RefSeq" id="YP_010131899.1">
    <property type="nucleotide sequence ID" value="NC_056370.1"/>
</dbReference>
<dbReference type="NCBIfam" id="TIGR01131">
    <property type="entry name" value="ATP_synt_6_or_A"/>
    <property type="match status" value="1"/>
</dbReference>
<keyword evidence="15" id="KW-0496">Mitochondrion</keyword>
<evidence type="ECO:0000256" key="8">
    <source>
        <dbReference type="ARBA" id="ARBA00022781"/>
    </source>
</evidence>
<comment type="similarity">
    <text evidence="3">Belongs to the ATPase A chain family.</text>
</comment>
<dbReference type="CDD" id="cd00310">
    <property type="entry name" value="ATP-synt_Fo_a_6"/>
    <property type="match status" value="1"/>
</dbReference>
<keyword evidence="5" id="KW-0813">Transport</keyword>
<dbReference type="PRINTS" id="PR00123">
    <property type="entry name" value="ATPASEA"/>
</dbReference>
<evidence type="ECO:0000313" key="15">
    <source>
        <dbReference type="EMBL" id="QQD78160.1"/>
    </source>
</evidence>
<dbReference type="PROSITE" id="PS00449">
    <property type="entry name" value="ATPASE_A"/>
    <property type="match status" value="1"/>
</dbReference>
<evidence type="ECO:0000256" key="6">
    <source>
        <dbReference type="ARBA" id="ARBA00022547"/>
    </source>
</evidence>
<feature type="transmembrane region" description="Helical" evidence="14">
    <location>
        <begin position="125"/>
        <end position="149"/>
    </location>
</feature>
<keyword evidence="10" id="KW-0406">Ion transport</keyword>
<keyword evidence="12" id="KW-0066">ATP synthesis</keyword>
<name>A0A7T4WNX9_9HYME</name>
<dbReference type="InterPro" id="IPR045083">
    <property type="entry name" value="ATP_synth_F0_asu_bact/mt"/>
</dbReference>
<keyword evidence="6" id="KW-0138">CF(0)</keyword>
<dbReference type="GO" id="GO:0005743">
    <property type="term" value="C:mitochondrial inner membrane"/>
    <property type="evidence" value="ECO:0007669"/>
    <property type="project" value="UniProtKB-SubCell"/>
</dbReference>
<dbReference type="Gene3D" id="1.20.120.220">
    <property type="entry name" value="ATP synthase, F0 complex, subunit A"/>
    <property type="match status" value="1"/>
</dbReference>
<gene>
    <name evidence="15" type="primary">atp6</name>
</gene>
<evidence type="ECO:0000256" key="12">
    <source>
        <dbReference type="ARBA" id="ARBA00023310"/>
    </source>
</evidence>
<keyword evidence="8" id="KW-0375">Hydrogen ion transport</keyword>
<dbReference type="InterPro" id="IPR023011">
    <property type="entry name" value="ATP_synth_F0_asu_AS"/>
</dbReference>
<reference evidence="15" key="2">
    <citation type="journal article" date="2021" name="Insects">
        <title>Comparative Mitogenomic Analysis of Two Cuckoo Bees (Apoidea: Anthophila: Megachilidae) with Phylogenetic Implications.</title>
        <authorList>
            <person name="Lu H."/>
            <person name="He B."/>
            <person name="Hao Y."/>
            <person name="Zhou Z."/>
            <person name="Su C."/>
            <person name="Huang D."/>
        </authorList>
    </citation>
    <scope>NUCLEOTIDE SEQUENCE</scope>
</reference>
<evidence type="ECO:0000256" key="4">
    <source>
        <dbReference type="ARBA" id="ARBA00011648"/>
    </source>
</evidence>
<dbReference type="InterPro" id="IPR035908">
    <property type="entry name" value="F0_ATP_A_sf"/>
</dbReference>
<evidence type="ECO:0000256" key="11">
    <source>
        <dbReference type="ARBA" id="ARBA00023136"/>
    </source>
</evidence>
<comment type="subunit">
    <text evidence="4">F-type ATPases have 2 components, CF(1) - the catalytic core - and CF(0) - the membrane proton channel. CF(1) has five subunits: alpha(3), beta(3), gamma(1), delta(1), epsilon(1). CF(0) has three main subunits: a, b and c.</text>
</comment>
<feature type="transmembrane region" description="Helical" evidence="14">
    <location>
        <begin position="20"/>
        <end position="38"/>
    </location>
</feature>
<evidence type="ECO:0000256" key="9">
    <source>
        <dbReference type="ARBA" id="ARBA00022989"/>
    </source>
</evidence>
<dbReference type="InterPro" id="IPR000568">
    <property type="entry name" value="ATP_synth_F0_asu"/>
</dbReference>
<feature type="transmembrane region" description="Helical" evidence="14">
    <location>
        <begin position="99"/>
        <end position="119"/>
    </location>
</feature>
<dbReference type="EMBL" id="MT909816">
    <property type="protein sequence ID" value="QQD78160.1"/>
    <property type="molecule type" value="Genomic_DNA"/>
</dbReference>
<reference evidence="15" key="1">
    <citation type="submission" date="2020-08" db="EMBL/GenBank/DDBJ databases">
        <authorList>
            <person name="Lu H.H."/>
            <person name="He B."/>
            <person name="Huang D.Y."/>
        </authorList>
    </citation>
    <scope>NUCLEOTIDE SEQUENCE</scope>
</reference>
<keyword evidence="11 14" id="KW-0472">Membrane</keyword>
<accession>A0A7T4WNX9</accession>
<keyword evidence="7 14" id="KW-0812">Transmembrane</keyword>
<dbReference type="GeneID" id="65341398"/>
<dbReference type="GO" id="GO:0045259">
    <property type="term" value="C:proton-transporting ATP synthase complex"/>
    <property type="evidence" value="ECO:0007669"/>
    <property type="project" value="UniProtKB-KW"/>
</dbReference>
<sequence length="227" mass="26748">MILMNLFETFDPSTSMLYSLNWLIFSSLFLIMPMIMWMKPNQLNISMLLITNIFFYEFLNLTSKKFKNNIIIFYNLFMMIMILNLISLFPYIFTMTSHISLNLIIAIPLWLSFIMFMMFNTPLNLLIHLVPLNTPSMLMNFMVLIELISNIIRPWTLSIRLMANMIAGHLLLTLLGSFILYLSEMFIQFSMLLLIQMLLLILEISVAIIQAYVFSILMTLYFSESKY</sequence>
<keyword evidence="9 14" id="KW-1133">Transmembrane helix</keyword>
<evidence type="ECO:0000256" key="5">
    <source>
        <dbReference type="ARBA" id="ARBA00022448"/>
    </source>
</evidence>
<organism evidence="15">
    <name type="scientific">Euaspis polynesia</name>
    <dbReference type="NCBI Taxonomy" id="1352276"/>
    <lineage>
        <taxon>Eukaryota</taxon>
        <taxon>Metazoa</taxon>
        <taxon>Ecdysozoa</taxon>
        <taxon>Arthropoda</taxon>
        <taxon>Hexapoda</taxon>
        <taxon>Insecta</taxon>
        <taxon>Pterygota</taxon>
        <taxon>Neoptera</taxon>
        <taxon>Endopterygota</taxon>
        <taxon>Hymenoptera</taxon>
        <taxon>Apocrita</taxon>
        <taxon>Aculeata</taxon>
        <taxon>Apoidea</taxon>
        <taxon>Anthophila</taxon>
        <taxon>Megachilidae</taxon>
        <taxon>Megachilinae</taxon>
        <taxon>Euaspis</taxon>
    </lineage>
</organism>
<dbReference type="PANTHER" id="PTHR11410:SF0">
    <property type="entry name" value="ATP SYNTHASE SUBUNIT A"/>
    <property type="match status" value="1"/>
</dbReference>
<evidence type="ECO:0000256" key="14">
    <source>
        <dbReference type="SAM" id="Phobius"/>
    </source>
</evidence>
<protein>
    <recommendedName>
        <fullName evidence="13">ATP synthase subunit a</fullName>
    </recommendedName>
</protein>
<evidence type="ECO:0000256" key="3">
    <source>
        <dbReference type="ARBA" id="ARBA00006810"/>
    </source>
</evidence>
<evidence type="ECO:0000256" key="1">
    <source>
        <dbReference type="ARBA" id="ARBA00002070"/>
    </source>
</evidence>